<reference evidence="2" key="1">
    <citation type="submission" date="2022-09" db="EMBL/GenBank/DDBJ databases">
        <title>Novel Mycoplasma species identified in domestic and wild animals.</title>
        <authorList>
            <person name="Volokhov D.V."/>
            <person name="Furtak V.A."/>
            <person name="Zagorodnyaya T.A."/>
        </authorList>
    </citation>
    <scope>NUCLEOTIDE SEQUENCE</scope>
    <source>
        <strain evidence="2">Oakley</strain>
    </source>
</reference>
<organism evidence="2 3">
    <name type="scientific">Paracholeplasma manati</name>
    <dbReference type="NCBI Taxonomy" id="591373"/>
    <lineage>
        <taxon>Bacteria</taxon>
        <taxon>Bacillati</taxon>
        <taxon>Mycoplasmatota</taxon>
        <taxon>Mollicutes</taxon>
        <taxon>Acholeplasmatales</taxon>
        <taxon>Acholeplasmataceae</taxon>
        <taxon>Paracholeplasma</taxon>
    </lineage>
</organism>
<sequence length="457" mass="54090">MNILESIKIASCKYSLKRLNKKINQKHVLLSNPTLDKTNQKVRYITLNVDKGSKNASYIENIHKLHSNILSNNEYVMGLIERTKLYLADIHDHKLNPRSLDFADQIKSYEDLIFAIKDKKTRMVSLKSAIQQYDQDNYIYREWRIDYDLFESIKAADELRKAFIDKHVGLKTKPRLMPYKDIALQIKKRQKGFQFDISPYTSVLEFYINIDKHISSHNQKFLYDHIKGYYEANKKSKFSLTDYFEVLLSLEDISKKDIEDYFDHLQTNATNDFESLIETGLRRRFQTCKIIRSLYLETNNKSLPTTEIDMILFYKGHIFVIECKDYQGTIFGSYTKDPWLQVIKSSYRYKPGGKLYTQSNSYDVINPVKQNEMHISILNKYVKFDYRNIVLFSDESELKVSCKEVQHKHVFYEMLKTINIKEINTDDIYYQLLLENKGLSNKVKRDHIAAIQTKYVN</sequence>
<gene>
    <name evidence="2" type="ORF">N7548_00170</name>
</gene>
<protein>
    <submittedName>
        <fullName evidence="2">NERD domain-containing protein</fullName>
    </submittedName>
</protein>
<dbReference type="EMBL" id="JAOVQM010000001">
    <property type="protein sequence ID" value="MCV2231240.1"/>
    <property type="molecule type" value="Genomic_DNA"/>
</dbReference>
<proteinExistence type="predicted"/>
<dbReference type="RefSeq" id="WP_263607353.1">
    <property type="nucleotide sequence ID" value="NZ_JAOVQM010000001.1"/>
</dbReference>
<comment type="caution">
    <text evidence="2">The sequence shown here is derived from an EMBL/GenBank/DDBJ whole genome shotgun (WGS) entry which is preliminary data.</text>
</comment>
<name>A0ABT2Y5H3_9MOLU</name>
<evidence type="ECO:0000313" key="3">
    <source>
        <dbReference type="Proteomes" id="UP001177160"/>
    </source>
</evidence>
<dbReference type="InterPro" id="IPR011528">
    <property type="entry name" value="NERD"/>
</dbReference>
<feature type="domain" description="NERD" evidence="1">
    <location>
        <begin position="269"/>
        <end position="401"/>
    </location>
</feature>
<accession>A0ABT2Y5H3</accession>
<evidence type="ECO:0000259" key="1">
    <source>
        <dbReference type="PROSITE" id="PS50965"/>
    </source>
</evidence>
<dbReference type="Pfam" id="PF08378">
    <property type="entry name" value="NERD"/>
    <property type="match status" value="1"/>
</dbReference>
<keyword evidence="3" id="KW-1185">Reference proteome</keyword>
<dbReference type="PROSITE" id="PS50965">
    <property type="entry name" value="NERD"/>
    <property type="match status" value="1"/>
</dbReference>
<evidence type="ECO:0000313" key="2">
    <source>
        <dbReference type="EMBL" id="MCV2231240.1"/>
    </source>
</evidence>
<dbReference type="Proteomes" id="UP001177160">
    <property type="component" value="Unassembled WGS sequence"/>
</dbReference>